<evidence type="ECO:0000313" key="2">
    <source>
        <dbReference type="Proteomes" id="UP000199645"/>
    </source>
</evidence>
<dbReference type="Proteomes" id="UP000199645">
    <property type="component" value="Unassembled WGS sequence"/>
</dbReference>
<sequence>MAETTADVLRAAAGPDLFRLNAFRVTGLPTVADHRAIRQRRQQVVAAMSMGADVDRIPSDVDAEEVRAAFDRLLEDPRYRLVDELFWLWDVPGSDCGCPSSLHSEHDKAAIAHGMALDQEFSKLDPPGADRADLDRLWSEAARLWDGVIRRNATWDHMRHRVGKLGDRRLDETVIDELRAGLPAALLRPLVTLAVASDNPEPLARCVHGWIGRADLAGDMLAEAAAPLYETIEAGVRKTRELLDDGDLDAAIENTRGLPMTLLRLRALLPPDEFRRTANACEVVAIAYNNCANRVFEVCGPLDDRYDDLLNDAEALAINPQTRATIRENRDAFRENAQGLSDLLDQITFLARSGQHTAAGNLAAHMRVRLADLPGAVAEIDRVTAQLRASGARVRVGADSGGSTPWGAIITIGSILLGVCLGLADCDGDNRSAPPPAAVVATTPAGAPAPAETAVRVVWPAR</sequence>
<dbReference type="RefSeq" id="WP_177319662.1">
    <property type="nucleotide sequence ID" value="NZ_BOMT01000033.1"/>
</dbReference>
<reference evidence="1 2" key="1">
    <citation type="submission" date="2016-10" db="EMBL/GenBank/DDBJ databases">
        <authorList>
            <person name="de Groot N.N."/>
        </authorList>
    </citation>
    <scope>NUCLEOTIDE SEQUENCE [LARGE SCALE GENOMIC DNA]</scope>
    <source>
        <strain evidence="1 2">DSM 43019</strain>
    </source>
</reference>
<gene>
    <name evidence="1" type="ORF">SAMN05421541_104273</name>
</gene>
<proteinExistence type="predicted"/>
<name>A0A1I2E8G2_9ACTN</name>
<protein>
    <submittedName>
        <fullName evidence="1">Uncharacterized protein</fullName>
    </submittedName>
</protein>
<organism evidence="1 2">
    <name type="scientific">Actinoplanes philippinensis</name>
    <dbReference type="NCBI Taxonomy" id="35752"/>
    <lineage>
        <taxon>Bacteria</taxon>
        <taxon>Bacillati</taxon>
        <taxon>Actinomycetota</taxon>
        <taxon>Actinomycetes</taxon>
        <taxon>Micromonosporales</taxon>
        <taxon>Micromonosporaceae</taxon>
        <taxon>Actinoplanes</taxon>
    </lineage>
</organism>
<evidence type="ECO:0000313" key="1">
    <source>
        <dbReference type="EMBL" id="SFE89232.1"/>
    </source>
</evidence>
<accession>A0A1I2E8G2</accession>
<dbReference type="EMBL" id="FONV01000004">
    <property type="protein sequence ID" value="SFE89232.1"/>
    <property type="molecule type" value="Genomic_DNA"/>
</dbReference>
<dbReference type="STRING" id="35752.SAMN05421541_104273"/>
<dbReference type="AlphaFoldDB" id="A0A1I2E8G2"/>
<keyword evidence="2" id="KW-1185">Reference proteome</keyword>